<dbReference type="Proteomes" id="UP001634007">
    <property type="component" value="Unassembled WGS sequence"/>
</dbReference>
<protein>
    <recommendedName>
        <fullName evidence="4">AAA+ ATPase domain-containing protein</fullName>
    </recommendedName>
</protein>
<dbReference type="PANTHER" id="PTHR23070">
    <property type="entry name" value="BCS1 AAA-TYPE ATPASE"/>
    <property type="match status" value="1"/>
</dbReference>
<dbReference type="InterPro" id="IPR027417">
    <property type="entry name" value="P-loop_NTPase"/>
</dbReference>
<reference evidence="5 6" key="1">
    <citation type="submission" date="2024-11" db="EMBL/GenBank/DDBJ databases">
        <title>Chromosome-level genome assembly of Eucalyptus globulus Labill. provides insights into its genome evolution.</title>
        <authorList>
            <person name="Li X."/>
        </authorList>
    </citation>
    <scope>NUCLEOTIDE SEQUENCE [LARGE SCALE GENOMIC DNA]</scope>
    <source>
        <strain evidence="5">CL2024</strain>
        <tissue evidence="5">Fresh tender leaves</tissue>
    </source>
</reference>
<evidence type="ECO:0000256" key="2">
    <source>
        <dbReference type="SAM" id="MobiDB-lite"/>
    </source>
</evidence>
<dbReference type="InterPro" id="IPR050747">
    <property type="entry name" value="Mitochondrial_chaperone_BCS1"/>
</dbReference>
<evidence type="ECO:0000256" key="3">
    <source>
        <dbReference type="SAM" id="Phobius"/>
    </source>
</evidence>
<feature type="region of interest" description="Disordered" evidence="2">
    <location>
        <begin position="357"/>
        <end position="376"/>
    </location>
</feature>
<dbReference type="SUPFAM" id="SSF52540">
    <property type="entry name" value="P-loop containing nucleoside triphosphate hydrolases"/>
    <property type="match status" value="1"/>
</dbReference>
<sequence length="527" mass="59464">MNDVEHRTTCKWLPTLCPNISPSPLSPLTLFHRPLLPHPEISRKISTLTLTQEGRNGVVLHISGLRVLLPEHHRLRPEDPACAPPELRFASLEFLSRALNCFSSYRYFDVPTIDGVNTNELNIFVIFHFLFHSLSTNFDSHGHRSDRETEMKEFWTSLAFLLGVLAFCCRALLQVVFLLELRFGSLPFLNRALNCFSSYLDYIIKEANDIRRKNQERLLYTNGCGLGSSGHAWESAPFKHPSTFDTLAMDPERKRAIMEDLRDFVAGQAFYQRTGRAWKRVYLLYGPPGTGKSSMIAAMANFLGYDIYYLQLAEVHSNSGLRKLLMKTSSKSIIAIENIDCLLNLSNKSKASQAAVPRSYYNPRVPEPARSGEDGNGNTITLTGLLNFTNGLWSCCGSERIFVFTTNRIEKLDQALLRSGCMDMHIYMTYCSYPALTILLRNYLGSEAKDLGEAVASELQEAVEKARMTPADISEVLIKNWRNKETAVNELLGVLKARANGVEEEEQEKRVVGSPSEELDDEAQLLM</sequence>
<evidence type="ECO:0000313" key="6">
    <source>
        <dbReference type="Proteomes" id="UP001634007"/>
    </source>
</evidence>
<feature type="transmembrane region" description="Helical" evidence="3">
    <location>
        <begin position="154"/>
        <end position="179"/>
    </location>
</feature>
<proteinExistence type="inferred from homology"/>
<dbReference type="InterPro" id="IPR058017">
    <property type="entry name" value="At3g28540-like_C"/>
</dbReference>
<dbReference type="InterPro" id="IPR003593">
    <property type="entry name" value="AAA+_ATPase"/>
</dbReference>
<feature type="region of interest" description="Disordered" evidence="2">
    <location>
        <begin position="505"/>
        <end position="527"/>
    </location>
</feature>
<keyword evidence="6" id="KW-1185">Reference proteome</keyword>
<evidence type="ECO:0000259" key="4">
    <source>
        <dbReference type="SMART" id="SM00382"/>
    </source>
</evidence>
<accession>A0ABD3L2Z9</accession>
<evidence type="ECO:0000256" key="1">
    <source>
        <dbReference type="ARBA" id="ARBA00007448"/>
    </source>
</evidence>
<keyword evidence="3" id="KW-1133">Transmembrane helix</keyword>
<dbReference type="AlphaFoldDB" id="A0ABD3L2Z9"/>
<feature type="compositionally biased region" description="Acidic residues" evidence="2">
    <location>
        <begin position="517"/>
        <end position="527"/>
    </location>
</feature>
<feature type="domain" description="AAA+ ATPase" evidence="4">
    <location>
        <begin position="278"/>
        <end position="432"/>
    </location>
</feature>
<evidence type="ECO:0000313" key="5">
    <source>
        <dbReference type="EMBL" id="KAL3746058.1"/>
    </source>
</evidence>
<organism evidence="5 6">
    <name type="scientific">Eucalyptus globulus</name>
    <name type="common">Tasmanian blue gum</name>
    <dbReference type="NCBI Taxonomy" id="34317"/>
    <lineage>
        <taxon>Eukaryota</taxon>
        <taxon>Viridiplantae</taxon>
        <taxon>Streptophyta</taxon>
        <taxon>Embryophyta</taxon>
        <taxon>Tracheophyta</taxon>
        <taxon>Spermatophyta</taxon>
        <taxon>Magnoliopsida</taxon>
        <taxon>eudicotyledons</taxon>
        <taxon>Gunneridae</taxon>
        <taxon>Pentapetalae</taxon>
        <taxon>rosids</taxon>
        <taxon>malvids</taxon>
        <taxon>Myrtales</taxon>
        <taxon>Myrtaceae</taxon>
        <taxon>Myrtoideae</taxon>
        <taxon>Eucalypteae</taxon>
        <taxon>Eucalyptus</taxon>
    </lineage>
</organism>
<name>A0ABD3L2Z9_EUCGL</name>
<dbReference type="InterPro" id="IPR003959">
    <property type="entry name" value="ATPase_AAA_core"/>
</dbReference>
<keyword evidence="3" id="KW-0812">Transmembrane</keyword>
<dbReference type="EMBL" id="JBJKBG010000003">
    <property type="protein sequence ID" value="KAL3746058.1"/>
    <property type="molecule type" value="Genomic_DNA"/>
</dbReference>
<comment type="similarity">
    <text evidence="1">Belongs to the AAA ATPase family. BCS1 subfamily.</text>
</comment>
<keyword evidence="3" id="KW-0472">Membrane</keyword>
<dbReference type="CDD" id="cd19510">
    <property type="entry name" value="RecA-like_BCS1"/>
    <property type="match status" value="1"/>
</dbReference>
<dbReference type="Pfam" id="PF25568">
    <property type="entry name" value="AAA_lid_At3g28540"/>
    <property type="match status" value="1"/>
</dbReference>
<comment type="caution">
    <text evidence="5">The sequence shown here is derived from an EMBL/GenBank/DDBJ whole genome shotgun (WGS) entry which is preliminary data.</text>
</comment>
<dbReference type="Pfam" id="PF00004">
    <property type="entry name" value="AAA"/>
    <property type="match status" value="1"/>
</dbReference>
<dbReference type="SMART" id="SM00382">
    <property type="entry name" value="AAA"/>
    <property type="match status" value="1"/>
</dbReference>
<dbReference type="Gene3D" id="3.40.50.300">
    <property type="entry name" value="P-loop containing nucleotide triphosphate hydrolases"/>
    <property type="match status" value="1"/>
</dbReference>
<gene>
    <name evidence="5" type="ORF">ACJRO7_015069</name>
</gene>